<evidence type="ECO:0000313" key="1">
    <source>
        <dbReference type="EMBL" id="DAD34057.1"/>
    </source>
</evidence>
<reference evidence="1 2" key="1">
    <citation type="journal article" date="2020" name="Mol. Biol. Evol.">
        <title>Distinct Expression and Methylation Patterns for Genes with Different Fates following a Single Whole-Genome Duplication in Flowering Plants.</title>
        <authorList>
            <person name="Shi T."/>
            <person name="Rahmani R.S."/>
            <person name="Gugger P.F."/>
            <person name="Wang M."/>
            <person name="Li H."/>
            <person name="Zhang Y."/>
            <person name="Li Z."/>
            <person name="Wang Q."/>
            <person name="Van de Peer Y."/>
            <person name="Marchal K."/>
            <person name="Chen J."/>
        </authorList>
    </citation>
    <scope>NUCLEOTIDE SEQUENCE [LARGE SCALE GENOMIC DNA]</scope>
    <source>
        <tissue evidence="1">Leaf</tissue>
    </source>
</reference>
<proteinExistence type="predicted"/>
<gene>
    <name evidence="1" type="ORF">HUJ06_004697</name>
</gene>
<keyword evidence="2" id="KW-1185">Reference proteome</keyword>
<dbReference type="AlphaFoldDB" id="A0A822YNG5"/>
<accession>A0A822YNG5</accession>
<dbReference type="EMBL" id="DUZY01000004">
    <property type="protein sequence ID" value="DAD34057.1"/>
    <property type="molecule type" value="Genomic_DNA"/>
</dbReference>
<dbReference type="Proteomes" id="UP000607653">
    <property type="component" value="Unassembled WGS sequence"/>
</dbReference>
<sequence>MTLVFTHRQLSAPPAHRPKTIPLDSILQHLTLLTSIYSLDVGTHLCQVFDGDTSIKFRLQKALSRNLSLRLIRLPVMVVCRRR</sequence>
<organism evidence="1 2">
    <name type="scientific">Nelumbo nucifera</name>
    <name type="common">Sacred lotus</name>
    <dbReference type="NCBI Taxonomy" id="4432"/>
    <lineage>
        <taxon>Eukaryota</taxon>
        <taxon>Viridiplantae</taxon>
        <taxon>Streptophyta</taxon>
        <taxon>Embryophyta</taxon>
        <taxon>Tracheophyta</taxon>
        <taxon>Spermatophyta</taxon>
        <taxon>Magnoliopsida</taxon>
        <taxon>Proteales</taxon>
        <taxon>Nelumbonaceae</taxon>
        <taxon>Nelumbo</taxon>
    </lineage>
</organism>
<name>A0A822YNG5_NELNU</name>
<comment type="caution">
    <text evidence="1">The sequence shown here is derived from an EMBL/GenBank/DDBJ whole genome shotgun (WGS) entry which is preliminary data.</text>
</comment>
<protein>
    <submittedName>
        <fullName evidence="1">Uncharacterized protein</fullName>
    </submittedName>
</protein>
<evidence type="ECO:0000313" key="2">
    <source>
        <dbReference type="Proteomes" id="UP000607653"/>
    </source>
</evidence>